<evidence type="ECO:0000259" key="4">
    <source>
        <dbReference type="PROSITE" id="PS51512"/>
    </source>
</evidence>
<feature type="compositionally biased region" description="Gly residues" evidence="3">
    <location>
        <begin position="479"/>
        <end position="506"/>
    </location>
</feature>
<dbReference type="PROSITE" id="PS51513">
    <property type="entry name" value="FFD"/>
    <property type="match status" value="1"/>
</dbReference>
<feature type="short sequence motif" description="TFG box" evidence="2">
    <location>
        <begin position="451"/>
        <end position="471"/>
    </location>
</feature>
<dbReference type="PANTHER" id="PTHR13586:SF0">
    <property type="entry name" value="TRAILER HITCH, ISOFORM H"/>
    <property type="match status" value="1"/>
</dbReference>
<dbReference type="InterPro" id="IPR025762">
    <property type="entry name" value="DFDF"/>
</dbReference>
<organism evidence="7 8">
    <name type="scientific">Platanthera guangdongensis</name>
    <dbReference type="NCBI Taxonomy" id="2320717"/>
    <lineage>
        <taxon>Eukaryota</taxon>
        <taxon>Viridiplantae</taxon>
        <taxon>Streptophyta</taxon>
        <taxon>Embryophyta</taxon>
        <taxon>Tracheophyta</taxon>
        <taxon>Spermatophyta</taxon>
        <taxon>Magnoliopsida</taxon>
        <taxon>Liliopsida</taxon>
        <taxon>Asparagales</taxon>
        <taxon>Orchidaceae</taxon>
        <taxon>Orchidoideae</taxon>
        <taxon>Orchideae</taxon>
        <taxon>Orchidinae</taxon>
        <taxon>Platanthera</taxon>
    </lineage>
</organism>
<dbReference type="InterPro" id="IPR019050">
    <property type="entry name" value="FDF_dom"/>
</dbReference>
<feature type="compositionally biased region" description="Polar residues" evidence="3">
    <location>
        <begin position="288"/>
        <end position="304"/>
    </location>
</feature>
<name>A0ABR2LCJ1_9ASPA</name>
<gene>
    <name evidence="7" type="primary">DCP5</name>
    <name evidence="7" type="ORF">KSP40_PGU020309</name>
</gene>
<dbReference type="InterPro" id="IPR025768">
    <property type="entry name" value="TFG_box"/>
</dbReference>
<feature type="compositionally biased region" description="Low complexity" evidence="3">
    <location>
        <begin position="265"/>
        <end position="274"/>
    </location>
</feature>
<dbReference type="EMBL" id="JBBWWR010000021">
    <property type="protein sequence ID" value="KAK8937793.1"/>
    <property type="molecule type" value="Genomic_DNA"/>
</dbReference>
<evidence type="ECO:0000256" key="3">
    <source>
        <dbReference type="SAM" id="MobiDB-lite"/>
    </source>
</evidence>
<keyword evidence="8" id="KW-1185">Reference proteome</keyword>
<evidence type="ECO:0000256" key="2">
    <source>
        <dbReference type="PROSITE-ProRule" id="PRU00869"/>
    </source>
</evidence>
<feature type="short sequence motif" description="FFD box" evidence="1">
    <location>
        <begin position="430"/>
        <end position="445"/>
    </location>
</feature>
<accession>A0ABR2LCJ1</accession>
<dbReference type="InterPro" id="IPR025761">
    <property type="entry name" value="FFD_box"/>
</dbReference>
<evidence type="ECO:0000259" key="6">
    <source>
        <dbReference type="PROSITE" id="PS51536"/>
    </source>
</evidence>
<dbReference type="Proteomes" id="UP001412067">
    <property type="component" value="Unassembled WGS sequence"/>
</dbReference>
<reference evidence="7 8" key="1">
    <citation type="journal article" date="2022" name="Nat. Plants">
        <title>Genomes of leafy and leafless Platanthera orchids illuminate the evolution of mycoheterotrophy.</title>
        <authorList>
            <person name="Li M.H."/>
            <person name="Liu K.W."/>
            <person name="Li Z."/>
            <person name="Lu H.C."/>
            <person name="Ye Q.L."/>
            <person name="Zhang D."/>
            <person name="Wang J.Y."/>
            <person name="Li Y.F."/>
            <person name="Zhong Z.M."/>
            <person name="Liu X."/>
            <person name="Yu X."/>
            <person name="Liu D.K."/>
            <person name="Tu X.D."/>
            <person name="Liu B."/>
            <person name="Hao Y."/>
            <person name="Liao X.Y."/>
            <person name="Jiang Y.T."/>
            <person name="Sun W.H."/>
            <person name="Chen J."/>
            <person name="Chen Y.Q."/>
            <person name="Ai Y."/>
            <person name="Zhai J.W."/>
            <person name="Wu S.S."/>
            <person name="Zhou Z."/>
            <person name="Hsiao Y.Y."/>
            <person name="Wu W.L."/>
            <person name="Chen Y.Y."/>
            <person name="Lin Y.F."/>
            <person name="Hsu J.L."/>
            <person name="Li C.Y."/>
            <person name="Wang Z.W."/>
            <person name="Zhao X."/>
            <person name="Zhong W.Y."/>
            <person name="Ma X.K."/>
            <person name="Ma L."/>
            <person name="Huang J."/>
            <person name="Chen G.Z."/>
            <person name="Huang M.Z."/>
            <person name="Huang L."/>
            <person name="Peng D.H."/>
            <person name="Luo Y.B."/>
            <person name="Zou S.Q."/>
            <person name="Chen S.P."/>
            <person name="Lan S."/>
            <person name="Tsai W.C."/>
            <person name="Van de Peer Y."/>
            <person name="Liu Z.J."/>
        </authorList>
    </citation>
    <scope>NUCLEOTIDE SEQUENCE [LARGE SCALE GENOMIC DNA]</scope>
    <source>
        <strain evidence="7">Lor288</strain>
    </source>
</reference>
<feature type="region of interest" description="Disordered" evidence="3">
    <location>
        <begin position="343"/>
        <end position="364"/>
    </location>
</feature>
<feature type="domain" description="DFDF" evidence="4">
    <location>
        <begin position="371"/>
        <end position="407"/>
    </location>
</feature>
<feature type="compositionally biased region" description="Low complexity" evidence="3">
    <location>
        <begin position="32"/>
        <end position="43"/>
    </location>
</feature>
<feature type="compositionally biased region" description="Polar residues" evidence="3">
    <location>
        <begin position="45"/>
        <end position="55"/>
    </location>
</feature>
<dbReference type="PROSITE" id="PS51536">
    <property type="entry name" value="TFG"/>
    <property type="match status" value="1"/>
</dbReference>
<evidence type="ECO:0000313" key="7">
    <source>
        <dbReference type="EMBL" id="KAK8937793.1"/>
    </source>
</evidence>
<comment type="caution">
    <text evidence="7">The sequence shown here is derived from an EMBL/GenBank/DDBJ whole genome shotgun (WGS) entry which is preliminary data.</text>
</comment>
<dbReference type="PROSITE" id="PS51512">
    <property type="entry name" value="DFDF"/>
    <property type="match status" value="1"/>
</dbReference>
<dbReference type="Pfam" id="PF09532">
    <property type="entry name" value="FDF"/>
    <property type="match status" value="1"/>
</dbReference>
<evidence type="ECO:0000259" key="5">
    <source>
        <dbReference type="PROSITE" id="PS51513"/>
    </source>
</evidence>
<feature type="region of interest" description="Disordered" evidence="3">
    <location>
        <begin position="471"/>
        <end position="513"/>
    </location>
</feature>
<feature type="region of interest" description="Disordered" evidence="3">
    <location>
        <begin position="1"/>
        <end position="85"/>
    </location>
</feature>
<evidence type="ECO:0000256" key="1">
    <source>
        <dbReference type="PROSITE-ProRule" id="PRU00846"/>
    </source>
</evidence>
<feature type="domain" description="TFG box profile" evidence="6">
    <location>
        <begin position="451"/>
        <end position="471"/>
    </location>
</feature>
<proteinExistence type="predicted"/>
<feature type="domain" description="FFD box profile" evidence="5">
    <location>
        <begin position="430"/>
        <end position="445"/>
    </location>
</feature>
<sequence length="513" mass="54910">MDLQVKASPPVQTAPVHNDPAIIQSHYPRPPASSVLPSSLPPLGTASTPELTSHAGQVGLQRPTFQGNFPPYPSGGNFGPWGPALPPPAANGSGLAAPPMFWQGYYGPSNLGGLPHLPQPPLMRPLPGLAMPPMQQTMQFQGMNVNAPISSGPPSYPEFSSLLPTVGSNLTLTSASLPSTLAPIHSMPLFPEMSQSSVSVKVPLASLPSVIPSTGPLASFPSIPPLTAGIENITHLPQNIPPVINSKPRTGPITPSVHQTEIRSIPSGLSSSSSNQAETSVKLVTPGQLVQPNQSGLPSTNSLEKPTLNDAEVKLPEDNSKPLLPEPPVTEREAKAKVPILPLPTTAHHKPNGITFPRENNRGRGRGRGSVYPHMQNHFAEDFDFIAMNEKFNKDEVWGHLGKGRPHDEDVEADGFEEDGDHPIEFGNKHVYVKDDFFDTLSCNANNQTNNGRIKFSEQLKIDTETFGNFPRNRPAYRGGRGVRGGRGRGSYYGRGYGYSGRGRGQVGPSRPP</sequence>
<protein>
    <submittedName>
        <fullName evidence="7">Protein decapping 5</fullName>
    </submittedName>
</protein>
<dbReference type="SMART" id="SM01199">
    <property type="entry name" value="FDF"/>
    <property type="match status" value="1"/>
</dbReference>
<feature type="region of interest" description="Disordered" evidence="3">
    <location>
        <begin position="265"/>
        <end position="305"/>
    </location>
</feature>
<evidence type="ECO:0000313" key="8">
    <source>
        <dbReference type="Proteomes" id="UP001412067"/>
    </source>
</evidence>
<dbReference type="PANTHER" id="PTHR13586">
    <property type="entry name" value="SCD6 PROTEIN-RELATED"/>
    <property type="match status" value="1"/>
</dbReference>